<dbReference type="InterPro" id="IPR022399">
    <property type="entry name" value="TadA-like_ATPase"/>
</dbReference>
<dbReference type="AlphaFoldDB" id="A0A540R980"/>
<feature type="region of interest" description="Disordered" evidence="2">
    <location>
        <begin position="1"/>
        <end position="25"/>
    </location>
</feature>
<keyword evidence="5" id="KW-1185">Reference proteome</keyword>
<organism evidence="4 5">
    <name type="scientific">Corynebacterium phoceense</name>
    <dbReference type="NCBI Taxonomy" id="1686286"/>
    <lineage>
        <taxon>Bacteria</taxon>
        <taxon>Bacillati</taxon>
        <taxon>Actinomycetota</taxon>
        <taxon>Actinomycetes</taxon>
        <taxon>Mycobacteriales</taxon>
        <taxon>Corynebacteriaceae</taxon>
        <taxon>Corynebacterium</taxon>
    </lineage>
</organism>
<dbReference type="CDD" id="cd01130">
    <property type="entry name" value="VirB11-like_ATPase"/>
    <property type="match status" value="1"/>
</dbReference>
<evidence type="ECO:0000256" key="1">
    <source>
        <dbReference type="ARBA" id="ARBA00006611"/>
    </source>
</evidence>
<comment type="similarity">
    <text evidence="1">Belongs to the GSP E family.</text>
</comment>
<dbReference type="PANTHER" id="PTHR30486:SF6">
    <property type="entry name" value="TYPE IV PILUS RETRACTATION ATPASE PILT"/>
    <property type="match status" value="1"/>
</dbReference>
<name>A0A540R980_9CORY</name>
<dbReference type="Gene3D" id="3.40.50.300">
    <property type="entry name" value="P-loop containing nucleotide triphosphate hydrolases"/>
    <property type="match status" value="1"/>
</dbReference>
<dbReference type="Proteomes" id="UP000318080">
    <property type="component" value="Unassembled WGS sequence"/>
</dbReference>
<dbReference type="InterPro" id="IPR050921">
    <property type="entry name" value="T4SS_GSP_E_ATPase"/>
</dbReference>
<reference evidence="4 5" key="1">
    <citation type="submission" date="2019-06" db="EMBL/GenBank/DDBJ databases">
        <title>Draft genome of C. phoceense Strain 272.</title>
        <authorList>
            <person name="Pacheco L.G.C."/>
            <person name="Barberis C.M."/>
            <person name="Almuzara M.N."/>
            <person name="Traglia G.M."/>
            <person name="Santos C.S."/>
            <person name="Rocha D.J.P.G."/>
            <person name="Aguiar E.R.G.R."/>
            <person name="Vay C.A."/>
        </authorList>
    </citation>
    <scope>NUCLEOTIDE SEQUENCE [LARGE SCALE GENOMIC DNA]</scope>
    <source>
        <strain evidence="4 5">272</strain>
    </source>
</reference>
<sequence length="408" mass="43031">MSTWTQRAGSVGAETASGHGQITTPSELSERLQHILAAEPDLAHDAAALARRVRAEAGVISDVDLLDILRTLRHDTAGLGVLEPLLAQPAVTDVVVNGPERVFIDRGSGLELSSVRFSDEEELRRLATRLAIAAGARLDDAQPCADGRLPRPDGTMVRIHALLSPPAVGGPHLSLRVLRQAQVSLDSLVERGAVPSDIAVHLRELVAARVSFLVIGGTGSGKTTLLSALLAQAPATERVLIIEDTTELAPQHPHVVSLVARRANAEGRGEISMSLLLRQALRMRPDRIVVGEIRGAEVVDLLAALNTGHDGGAGTLHANSLHEVPARMEALAALGGLDRVGVHSQLAAAVHVVLAMHRRADGVREIAQIGLLTGNPVTAQVVWSSSEGPQPGFEDFLRLVDGAHKEAP</sequence>
<dbReference type="PANTHER" id="PTHR30486">
    <property type="entry name" value="TWITCHING MOTILITY PROTEIN PILT"/>
    <property type="match status" value="1"/>
</dbReference>
<dbReference type="Gene3D" id="3.30.450.380">
    <property type="match status" value="1"/>
</dbReference>
<dbReference type="NCBIfam" id="TIGR03819">
    <property type="entry name" value="heli_sec_ATPase"/>
    <property type="match status" value="1"/>
</dbReference>
<evidence type="ECO:0000256" key="2">
    <source>
        <dbReference type="SAM" id="MobiDB-lite"/>
    </source>
</evidence>
<dbReference type="GO" id="GO:0016887">
    <property type="term" value="F:ATP hydrolysis activity"/>
    <property type="evidence" value="ECO:0007669"/>
    <property type="project" value="InterPro"/>
</dbReference>
<feature type="domain" description="Bacterial type II secretion system protein E" evidence="3">
    <location>
        <begin position="77"/>
        <end position="356"/>
    </location>
</feature>
<protein>
    <submittedName>
        <fullName evidence="4">TadA family conjugal transfer-associated ATPase</fullName>
    </submittedName>
</protein>
<dbReference type="STRING" id="1686286.GCA_900092335_00562"/>
<evidence type="ECO:0000313" key="5">
    <source>
        <dbReference type="Proteomes" id="UP000318080"/>
    </source>
</evidence>
<gene>
    <name evidence="4" type="ORF">EJK80_01510</name>
</gene>
<dbReference type="Pfam" id="PF00437">
    <property type="entry name" value="T2SSE"/>
    <property type="match status" value="1"/>
</dbReference>
<dbReference type="InterPro" id="IPR027417">
    <property type="entry name" value="P-loop_NTPase"/>
</dbReference>
<dbReference type="EMBL" id="VHIR01000002">
    <property type="protein sequence ID" value="TQE44292.1"/>
    <property type="molecule type" value="Genomic_DNA"/>
</dbReference>
<evidence type="ECO:0000259" key="3">
    <source>
        <dbReference type="Pfam" id="PF00437"/>
    </source>
</evidence>
<accession>A0A540R980</accession>
<evidence type="ECO:0000313" key="4">
    <source>
        <dbReference type="EMBL" id="TQE44292.1"/>
    </source>
</evidence>
<dbReference type="InterPro" id="IPR001482">
    <property type="entry name" value="T2SS/T4SS_dom"/>
</dbReference>
<comment type="caution">
    <text evidence="4">The sequence shown here is derived from an EMBL/GenBank/DDBJ whole genome shotgun (WGS) entry which is preliminary data.</text>
</comment>
<dbReference type="SUPFAM" id="SSF52540">
    <property type="entry name" value="P-loop containing nucleoside triphosphate hydrolases"/>
    <property type="match status" value="1"/>
</dbReference>
<proteinExistence type="inferred from homology"/>